<feature type="domain" description="Acetyl-coenzyme A synthetase N-terminal" evidence="9">
    <location>
        <begin position="24"/>
        <end position="80"/>
    </location>
</feature>
<evidence type="ECO:0000256" key="2">
    <source>
        <dbReference type="ARBA" id="ARBA00022598"/>
    </source>
</evidence>
<dbReference type="Gene3D" id="3.30.300.30">
    <property type="match status" value="1"/>
</dbReference>
<dbReference type="InterPro" id="IPR020845">
    <property type="entry name" value="AMP-binding_CS"/>
</dbReference>
<dbReference type="EC" id="6.2.1.1" evidence="6"/>
<dbReference type="GO" id="GO:0005524">
    <property type="term" value="F:ATP binding"/>
    <property type="evidence" value="ECO:0007669"/>
    <property type="project" value="UniProtKB-KW"/>
</dbReference>
<comment type="PTM">
    <text evidence="6">Acetylated. Deacetylation by the SIR2-homolog deacetylase activates the enzyme.</text>
</comment>
<feature type="binding site" evidence="6">
    <location>
        <position position="536"/>
    </location>
    <ligand>
        <name>Mg(2+)</name>
        <dbReference type="ChEBI" id="CHEBI:18420"/>
    </ligand>
</feature>
<dbReference type="CDD" id="cd05966">
    <property type="entry name" value="ACS"/>
    <property type="match status" value="1"/>
</dbReference>
<dbReference type="PANTHER" id="PTHR24095">
    <property type="entry name" value="ACETYL-COENZYME A SYNTHETASE"/>
    <property type="match status" value="1"/>
</dbReference>
<dbReference type="FunFam" id="3.40.50.12780:FF:000001">
    <property type="entry name" value="Acetyl-coenzyme A synthetase"/>
    <property type="match status" value="1"/>
</dbReference>
<comment type="caution">
    <text evidence="6">Lacks conserved residue(s) required for the propagation of feature annotation.</text>
</comment>
<feature type="binding site" evidence="6">
    <location>
        <position position="539"/>
    </location>
    <ligand>
        <name>Mg(2+)</name>
        <dbReference type="ChEBI" id="CHEBI:18420"/>
    </ligand>
</feature>
<dbReference type="OrthoDB" id="9803968at2"/>
<keyword evidence="4 6" id="KW-0067">ATP-binding</keyword>
<evidence type="ECO:0000259" key="9">
    <source>
        <dbReference type="Pfam" id="PF16177"/>
    </source>
</evidence>
<comment type="function">
    <text evidence="6">Catalyzes the conversion of acetate into acetyl-CoA (AcCoA), an essential intermediate at the junction of anabolic and catabolic pathways. AcsA undergoes a two-step reaction. In the first half reaction, AcsA combines acetate with ATP to form acetyl-adenylate (AcAMP) intermediate. In the second half reaction, it can then transfer the acetyl group from AcAMP to the sulfhydryl group of CoA, forming the product AcCoA.</text>
</comment>
<evidence type="ECO:0000259" key="7">
    <source>
        <dbReference type="Pfam" id="PF00501"/>
    </source>
</evidence>
<keyword evidence="3 6" id="KW-0547">Nucleotide-binding</keyword>
<sequence>MFDISMFPIADAVRRAAQLSQEDYQRLYRQSIEQPDTFWAEQARRFLDWTTPWHTVNTSDIQTGATQWFAGGQLNVSYNCIDRHLAQRAEQPAFIWEGDDPTVSSTITYRQLHQNVSRLANVLKSRGVKKGDRVCIYMPMIPQAAYAMLACTRIGAVHSVVFGGFSPDALRDRILDADCRTVITADEGVRGGKPVALKQNVDKALASCPNVSTVLVVARTGATVNWSEGRDLNYQQAVDAASDDCPPEPMDAEDPLFILYTSGSTGKPKGVLHTTGGYLLQAAMTFKYVLDYRDGEVFWCTADVGWVTGHSYIVYGPLANGATSLMFEGVPSYPSSSRFWQVIDKHQVNIFYTAPTALRALMREGHAPLENTSRASLRLLGSVGEPINPEAWDWYFNAVGEQRCPIVDTWWQTETGGIMLSPLVSAQRIKPGCATQPMFGVLPVLLDEHGKEINGPGSGVLAIKSSWPGQIRSVYGDPQRMIDTYFKPYPGYYFTGDGARRDEDGDYWITGRIDDVINVSGHRIGTAEVESALVLHDWVAEAAVVGYPHDVKGQGIYAFVTPMNGVEPSDTLKKHLLELVSKEIGSFAKPELIQWAPALPKTRSGKIMRRILRKIACNELDSLGDTSTLADPSVVAGLIDKRLNR</sequence>
<dbReference type="EMBL" id="JAAQWE010000021">
    <property type="protein sequence ID" value="NMX98944.1"/>
    <property type="molecule type" value="Genomic_DNA"/>
</dbReference>
<feature type="binding site" evidence="6">
    <location>
        <position position="308"/>
    </location>
    <ligand>
        <name>CoA</name>
        <dbReference type="ChEBI" id="CHEBI:57287"/>
    </ligand>
</feature>
<evidence type="ECO:0000313" key="11">
    <source>
        <dbReference type="Proteomes" id="UP000552560"/>
    </source>
</evidence>
<evidence type="ECO:0000256" key="1">
    <source>
        <dbReference type="ARBA" id="ARBA00006432"/>
    </source>
</evidence>
<dbReference type="FunFam" id="3.30.300.30:FF:000004">
    <property type="entry name" value="Acetyl-coenzyme A synthetase"/>
    <property type="match status" value="1"/>
</dbReference>
<dbReference type="PANTHER" id="PTHR24095:SF14">
    <property type="entry name" value="ACETYL-COENZYME A SYNTHETASE 1"/>
    <property type="match status" value="1"/>
</dbReference>
<keyword evidence="5 6" id="KW-0007">Acetylation</keyword>
<dbReference type="Pfam" id="PF00501">
    <property type="entry name" value="AMP-binding"/>
    <property type="match status" value="1"/>
</dbReference>
<dbReference type="GO" id="GO:0005829">
    <property type="term" value="C:cytosol"/>
    <property type="evidence" value="ECO:0007669"/>
    <property type="project" value="TreeGrafter"/>
</dbReference>
<evidence type="ECO:0000256" key="5">
    <source>
        <dbReference type="ARBA" id="ARBA00022990"/>
    </source>
</evidence>
<dbReference type="NCBIfam" id="TIGR02188">
    <property type="entry name" value="Ac_CoA_lig_AcsA"/>
    <property type="match status" value="1"/>
</dbReference>
<dbReference type="InterPro" id="IPR032387">
    <property type="entry name" value="ACAS_N"/>
</dbReference>
<comment type="caution">
    <text evidence="10">The sequence shown here is derived from an EMBL/GenBank/DDBJ whole genome shotgun (WGS) entry which is preliminary data.</text>
</comment>
<dbReference type="Pfam" id="PF16177">
    <property type="entry name" value="ACAS_N"/>
    <property type="match status" value="1"/>
</dbReference>
<dbReference type="GO" id="GO:0046872">
    <property type="term" value="F:metal ion binding"/>
    <property type="evidence" value="ECO:0007669"/>
    <property type="project" value="UniProtKB-KW"/>
</dbReference>
<dbReference type="AlphaFoldDB" id="A0A7Y0ZVY6"/>
<evidence type="ECO:0000256" key="6">
    <source>
        <dbReference type="HAMAP-Rule" id="MF_01123"/>
    </source>
</evidence>
<dbReference type="InterPro" id="IPR000873">
    <property type="entry name" value="AMP-dep_synth/lig_dom"/>
</dbReference>
<comment type="catalytic activity">
    <reaction evidence="6">
        <text>acetate + ATP + CoA = acetyl-CoA + AMP + diphosphate</text>
        <dbReference type="Rhea" id="RHEA:23176"/>
        <dbReference type="ChEBI" id="CHEBI:30089"/>
        <dbReference type="ChEBI" id="CHEBI:30616"/>
        <dbReference type="ChEBI" id="CHEBI:33019"/>
        <dbReference type="ChEBI" id="CHEBI:57287"/>
        <dbReference type="ChEBI" id="CHEBI:57288"/>
        <dbReference type="ChEBI" id="CHEBI:456215"/>
        <dbReference type="EC" id="6.2.1.1"/>
    </reaction>
</comment>
<evidence type="ECO:0000256" key="3">
    <source>
        <dbReference type="ARBA" id="ARBA00022741"/>
    </source>
</evidence>
<dbReference type="RefSeq" id="WP_057005456.1">
    <property type="nucleotide sequence ID" value="NZ_CP149793.1"/>
</dbReference>
<dbReference type="NCBIfam" id="NF001208">
    <property type="entry name" value="PRK00174.1"/>
    <property type="match status" value="1"/>
</dbReference>
<feature type="binding site" evidence="6">
    <location>
        <position position="512"/>
    </location>
    <ligand>
        <name>ATP</name>
        <dbReference type="ChEBI" id="CHEBI:30616"/>
    </ligand>
</feature>
<evidence type="ECO:0000259" key="8">
    <source>
        <dbReference type="Pfam" id="PF13193"/>
    </source>
</evidence>
<dbReference type="InterPro" id="IPR025110">
    <property type="entry name" value="AMP-bd_C"/>
</dbReference>
<comment type="cofactor">
    <cofactor evidence="6">
        <name>Mg(2+)</name>
        <dbReference type="ChEBI" id="CHEBI:18420"/>
    </cofactor>
</comment>
<feature type="binding site" evidence="6">
    <location>
        <position position="534"/>
    </location>
    <ligand>
        <name>Mg(2+)</name>
        <dbReference type="ChEBI" id="CHEBI:18420"/>
    </ligand>
</feature>
<dbReference type="SUPFAM" id="SSF56801">
    <property type="entry name" value="Acetyl-CoA synthetase-like"/>
    <property type="match status" value="1"/>
</dbReference>
<feature type="binding site" evidence="6">
    <location>
        <begin position="190"/>
        <end position="193"/>
    </location>
    <ligand>
        <name>CoA</name>
        <dbReference type="ChEBI" id="CHEBI:57287"/>
    </ligand>
</feature>
<accession>A0A7Y0ZVY6</accession>
<feature type="binding site" evidence="6">
    <location>
        <position position="497"/>
    </location>
    <ligand>
        <name>ATP</name>
        <dbReference type="ChEBI" id="CHEBI:30616"/>
    </ligand>
</feature>
<dbReference type="InterPro" id="IPR045851">
    <property type="entry name" value="AMP-bd_C_sf"/>
</dbReference>
<reference evidence="10 11" key="1">
    <citation type="journal article" date="2020" name="Front. Microbiol.">
        <title>Genetic Organization of the aprX-lipA2 Operon Affects the Proteolytic Potential of Pseudomonas Species in Milk.</title>
        <authorList>
            <person name="Maier C."/>
            <person name="Huptas C."/>
            <person name="von Neubeck M."/>
            <person name="Scherer S."/>
            <person name="Wenning M."/>
            <person name="Lucking G."/>
        </authorList>
    </citation>
    <scope>NUCLEOTIDE SEQUENCE [LARGE SCALE GENOMIC DNA]</scope>
    <source>
        <strain evidence="10 11">WS 4671</strain>
    </source>
</reference>
<dbReference type="GO" id="GO:0016208">
    <property type="term" value="F:AMP binding"/>
    <property type="evidence" value="ECO:0007669"/>
    <property type="project" value="InterPro"/>
</dbReference>
<dbReference type="Gene3D" id="3.40.50.12780">
    <property type="entry name" value="N-terminal domain of ligase-like"/>
    <property type="match status" value="1"/>
</dbReference>
<feature type="domain" description="AMP-binding enzyme C-terminal" evidence="8">
    <location>
        <begin position="528"/>
        <end position="606"/>
    </location>
</feature>
<feature type="domain" description="AMP-dependent synthetase/ligase" evidence="7">
    <location>
        <begin position="82"/>
        <end position="465"/>
    </location>
</feature>
<keyword evidence="6" id="KW-0460">Magnesium</keyword>
<dbReference type="PROSITE" id="PS00455">
    <property type="entry name" value="AMP_BINDING"/>
    <property type="match status" value="1"/>
</dbReference>
<protein>
    <recommendedName>
        <fullName evidence="6">Acetyl-coenzyme A synthetase</fullName>
        <shortName evidence="6">AcCoA synthetase</shortName>
        <shortName evidence="6">Acs</shortName>
        <ecNumber evidence="6">6.2.1.1</ecNumber>
    </recommendedName>
    <alternativeName>
        <fullName evidence="6">Acetate--CoA ligase</fullName>
    </alternativeName>
    <alternativeName>
        <fullName evidence="6">Acyl-activating enzyme</fullName>
    </alternativeName>
</protein>
<evidence type="ECO:0000256" key="4">
    <source>
        <dbReference type="ARBA" id="ARBA00022840"/>
    </source>
</evidence>
<dbReference type="Pfam" id="PF13193">
    <property type="entry name" value="AMP-binding_C"/>
    <property type="match status" value="1"/>
</dbReference>
<dbReference type="InterPro" id="IPR011904">
    <property type="entry name" value="Ac_CoA_lig"/>
</dbReference>
<dbReference type="InterPro" id="IPR042099">
    <property type="entry name" value="ANL_N_sf"/>
</dbReference>
<keyword evidence="2 6" id="KW-0436">Ligase</keyword>
<evidence type="ECO:0000313" key="10">
    <source>
        <dbReference type="EMBL" id="NMX98944.1"/>
    </source>
</evidence>
<comment type="similarity">
    <text evidence="1 6">Belongs to the ATP-dependent AMP-binding enzyme family.</text>
</comment>
<dbReference type="HAMAP" id="MF_01123">
    <property type="entry name" value="Ac_CoA_synth"/>
    <property type="match status" value="1"/>
</dbReference>
<feature type="binding site" evidence="6">
    <location>
        <begin position="408"/>
        <end position="413"/>
    </location>
    <ligand>
        <name>ATP</name>
        <dbReference type="ChEBI" id="CHEBI:30616"/>
    </ligand>
</feature>
<dbReference type="GO" id="GO:0019427">
    <property type="term" value="P:acetyl-CoA biosynthetic process from acetate"/>
    <property type="evidence" value="ECO:0007669"/>
    <property type="project" value="UniProtKB-UniRule"/>
</dbReference>
<proteinExistence type="inferred from homology"/>
<dbReference type="Proteomes" id="UP000552560">
    <property type="component" value="Unassembled WGS sequence"/>
</dbReference>
<feature type="binding site" evidence="6">
    <location>
        <position position="520"/>
    </location>
    <ligand>
        <name>CoA</name>
        <dbReference type="ChEBI" id="CHEBI:57287"/>
    </ligand>
</feature>
<gene>
    <name evidence="10" type="primary">acs</name>
    <name evidence="6" type="synonym">acsA</name>
    <name evidence="10" type="ORF">HBO43_20320</name>
</gene>
<feature type="binding site" evidence="6">
    <location>
        <begin position="384"/>
        <end position="386"/>
    </location>
    <ligand>
        <name>ATP</name>
        <dbReference type="ChEBI" id="CHEBI:30616"/>
    </ligand>
</feature>
<dbReference type="GO" id="GO:0003987">
    <property type="term" value="F:acetate-CoA ligase activity"/>
    <property type="evidence" value="ECO:0007669"/>
    <property type="project" value="UniProtKB-UniRule"/>
</dbReference>
<name>A0A7Y0ZVY6_PSEVE</name>
<organism evidence="10 11">
    <name type="scientific">Pseudomonas veronii</name>
    <dbReference type="NCBI Taxonomy" id="76761"/>
    <lineage>
        <taxon>Bacteria</taxon>
        <taxon>Pseudomonadati</taxon>
        <taxon>Pseudomonadota</taxon>
        <taxon>Gammaproteobacteria</taxon>
        <taxon>Pseudomonadales</taxon>
        <taxon>Pseudomonadaceae</taxon>
        <taxon>Pseudomonas</taxon>
    </lineage>
</organism>
<keyword evidence="6" id="KW-0479">Metal-binding</keyword>
<feature type="binding site" evidence="6">
    <location>
        <position position="523"/>
    </location>
    <ligand>
        <name>ATP</name>
        <dbReference type="ChEBI" id="CHEBI:30616"/>
    </ligand>
</feature>
<feature type="modified residue" description="N6-acetyllysine" evidence="6">
    <location>
        <position position="606"/>
    </location>
</feature>